<evidence type="ECO:0000256" key="4">
    <source>
        <dbReference type="ARBA" id="ARBA00008061"/>
    </source>
</evidence>
<dbReference type="GO" id="GO:0046872">
    <property type="term" value="F:metal ion binding"/>
    <property type="evidence" value="ECO:0007669"/>
    <property type="project" value="UniProtKB-KW"/>
</dbReference>
<keyword evidence="11" id="KW-0326">Glycosidase</keyword>
<dbReference type="InterPro" id="IPR013780">
    <property type="entry name" value="Glyco_hydro_b"/>
</dbReference>
<evidence type="ECO:0000256" key="1">
    <source>
        <dbReference type="ARBA" id="ARBA00000548"/>
    </source>
</evidence>
<evidence type="ECO:0000256" key="3">
    <source>
        <dbReference type="ARBA" id="ARBA00001923"/>
    </source>
</evidence>
<feature type="domain" description="Glycosyl hydrolase family 13 catalytic" evidence="15">
    <location>
        <begin position="38"/>
        <end position="360"/>
    </location>
</feature>
<dbReference type="Ensembl" id="ENSDCDT00010050606.1">
    <property type="protein sequence ID" value="ENSDCDP00010040725.1"/>
    <property type="gene ID" value="ENSDCDG00010025628.1"/>
</dbReference>
<keyword evidence="17" id="KW-1185">Reference proteome</keyword>
<dbReference type="GO" id="GO:0005975">
    <property type="term" value="P:carbohydrate metabolic process"/>
    <property type="evidence" value="ECO:0007669"/>
    <property type="project" value="InterPro"/>
</dbReference>
<keyword evidence="13" id="KW-1133">Transmembrane helix</keyword>
<keyword evidence="9" id="KW-0868">Chloride</keyword>
<sequence>MSLFSESCTVQAKGLNTSQFELLIQCVFFIFMTIYIGTAIVHLFEWRWLDIAEECERYLAPCGFDAVQISPPNESIVVEEPHRPWWERYQPISYKLCSRSGTEQELRDMISRCNSVKIYADVVINHMCASSGGGGRRSTCGSYFNASKEEFPSVPYSTPHFNDDKCTSASGNIENYQDIYQRHVRDKVAEYMNSLIGSKFKGASVVVFHTLKKKEIFFFEVIDLGGEPVKCSEYFGHGHVTEFKYGAVLGAIICRWNGDKLAWCNHDNQRGHGAGGASILTFWEPRLYRMAVAFMLARPYGVTRVMSSYRWDRIRTTGWVPPSYPDGSTKPVPINPDGTCGGGWGCEHRWHQIRNMVAFCNIVDGQPLVNWWDNGENQIAFGHGDRGFIVINKDVCMAAGVYCDVISGQQRGRKCTGKRIAVGLDGRARFTIKPSEHDPLIAIHTESKL</sequence>
<reference evidence="16 17" key="1">
    <citation type="submission" date="2020-06" db="EMBL/GenBank/DDBJ databases">
        <authorList>
            <consortium name="Wellcome Sanger Institute Data Sharing"/>
        </authorList>
    </citation>
    <scope>NUCLEOTIDE SEQUENCE [LARGE SCALE GENOMIC DNA]</scope>
</reference>
<evidence type="ECO:0000256" key="9">
    <source>
        <dbReference type="ARBA" id="ARBA00023214"/>
    </source>
</evidence>
<evidence type="ECO:0000256" key="5">
    <source>
        <dbReference type="ARBA" id="ARBA00012595"/>
    </source>
</evidence>
<dbReference type="InterPro" id="IPR017853">
    <property type="entry name" value="GH"/>
</dbReference>
<comment type="cofactor">
    <cofactor evidence="3">
        <name>chloride</name>
        <dbReference type="ChEBI" id="CHEBI:17996"/>
    </cofactor>
</comment>
<dbReference type="Gene3D" id="3.20.20.80">
    <property type="entry name" value="Glycosidases"/>
    <property type="match status" value="2"/>
</dbReference>
<evidence type="ECO:0000256" key="2">
    <source>
        <dbReference type="ARBA" id="ARBA00001913"/>
    </source>
</evidence>
<comment type="similarity">
    <text evidence="4 12">Belongs to the glycosyl hydrolase 13 family.</text>
</comment>
<dbReference type="InterPro" id="IPR006046">
    <property type="entry name" value="Alpha_amylase"/>
</dbReference>
<evidence type="ECO:0000259" key="15">
    <source>
        <dbReference type="SMART" id="SM00642"/>
    </source>
</evidence>
<evidence type="ECO:0000256" key="7">
    <source>
        <dbReference type="ARBA" id="ARBA00022801"/>
    </source>
</evidence>
<keyword evidence="10" id="KW-0119">Carbohydrate metabolism</keyword>
<feature type="domain" description="Alpha-amylase C-terminal" evidence="14">
    <location>
        <begin position="369"/>
        <end position="448"/>
    </location>
</feature>
<evidence type="ECO:0000256" key="13">
    <source>
        <dbReference type="SAM" id="Phobius"/>
    </source>
</evidence>
<dbReference type="AlphaFoldDB" id="A0AAY4D5B1"/>
<evidence type="ECO:0000313" key="16">
    <source>
        <dbReference type="Ensembl" id="ENSDCDP00010040725.1"/>
    </source>
</evidence>
<dbReference type="Gene3D" id="2.60.40.1180">
    <property type="entry name" value="Golgi alpha-mannosidase II"/>
    <property type="match status" value="1"/>
</dbReference>
<evidence type="ECO:0000313" key="17">
    <source>
        <dbReference type="Proteomes" id="UP000694580"/>
    </source>
</evidence>
<comment type="cofactor">
    <cofactor evidence="2">
        <name>Ca(2+)</name>
        <dbReference type="ChEBI" id="CHEBI:29108"/>
    </cofactor>
</comment>
<proteinExistence type="inferred from homology"/>
<evidence type="ECO:0000256" key="6">
    <source>
        <dbReference type="ARBA" id="ARBA00022723"/>
    </source>
</evidence>
<evidence type="ECO:0000259" key="14">
    <source>
        <dbReference type="SMART" id="SM00632"/>
    </source>
</evidence>
<dbReference type="SMART" id="SM00642">
    <property type="entry name" value="Aamy"/>
    <property type="match status" value="1"/>
</dbReference>
<keyword evidence="13" id="KW-0472">Membrane</keyword>
<evidence type="ECO:0000256" key="11">
    <source>
        <dbReference type="ARBA" id="ARBA00023295"/>
    </source>
</evidence>
<accession>A0AAY4D5B1</accession>
<organism evidence="16 17">
    <name type="scientific">Denticeps clupeoides</name>
    <name type="common">denticle herring</name>
    <dbReference type="NCBI Taxonomy" id="299321"/>
    <lineage>
        <taxon>Eukaryota</taxon>
        <taxon>Metazoa</taxon>
        <taxon>Chordata</taxon>
        <taxon>Craniata</taxon>
        <taxon>Vertebrata</taxon>
        <taxon>Euteleostomi</taxon>
        <taxon>Actinopterygii</taxon>
        <taxon>Neopterygii</taxon>
        <taxon>Teleostei</taxon>
        <taxon>Clupei</taxon>
        <taxon>Clupeiformes</taxon>
        <taxon>Denticipitoidei</taxon>
        <taxon>Denticipitidae</taxon>
        <taxon>Denticeps</taxon>
    </lineage>
</organism>
<dbReference type="SUPFAM" id="SSF51011">
    <property type="entry name" value="Glycosyl hydrolase domain"/>
    <property type="match status" value="1"/>
</dbReference>
<reference evidence="16" key="2">
    <citation type="submission" date="2025-08" db="UniProtKB">
        <authorList>
            <consortium name="Ensembl"/>
        </authorList>
    </citation>
    <scope>IDENTIFICATION</scope>
</reference>
<dbReference type="GO" id="GO:0004556">
    <property type="term" value="F:alpha-amylase activity"/>
    <property type="evidence" value="ECO:0007669"/>
    <property type="project" value="UniProtKB-EC"/>
</dbReference>
<dbReference type="GeneTree" id="ENSGT00940000163518"/>
<keyword evidence="6" id="KW-0479">Metal-binding</keyword>
<dbReference type="CDD" id="cd11317">
    <property type="entry name" value="AmyAc_bac_euk_AmyA"/>
    <property type="match status" value="1"/>
</dbReference>
<keyword evidence="7" id="KW-0378">Hydrolase</keyword>
<protein>
    <recommendedName>
        <fullName evidence="5">alpha-amylase</fullName>
        <ecNumber evidence="5">3.2.1.1</ecNumber>
    </recommendedName>
</protein>
<dbReference type="EC" id="3.2.1.1" evidence="5"/>
<evidence type="ECO:0000256" key="10">
    <source>
        <dbReference type="ARBA" id="ARBA00023277"/>
    </source>
</evidence>
<name>A0AAY4D5B1_9TELE</name>
<evidence type="ECO:0000256" key="8">
    <source>
        <dbReference type="ARBA" id="ARBA00022837"/>
    </source>
</evidence>
<dbReference type="SUPFAM" id="SSF51445">
    <property type="entry name" value="(Trans)glycosidases"/>
    <property type="match status" value="1"/>
</dbReference>
<dbReference type="InterPro" id="IPR006047">
    <property type="entry name" value="GH13_cat_dom"/>
</dbReference>
<comment type="catalytic activity">
    <reaction evidence="1">
        <text>Endohydrolysis of (1-&gt;4)-alpha-D-glucosidic linkages in polysaccharides containing three or more (1-&gt;4)-alpha-linked D-glucose units.</text>
        <dbReference type="EC" id="3.2.1.1"/>
    </reaction>
</comment>
<dbReference type="Pfam" id="PF02806">
    <property type="entry name" value="Alpha-amylase_C"/>
    <property type="match status" value="1"/>
</dbReference>
<dbReference type="InterPro" id="IPR006048">
    <property type="entry name" value="A-amylase/branching_C"/>
</dbReference>
<dbReference type="Proteomes" id="UP000694580">
    <property type="component" value="Chromosome 2"/>
</dbReference>
<dbReference type="SMART" id="SM00632">
    <property type="entry name" value="Aamy_C"/>
    <property type="match status" value="1"/>
</dbReference>
<feature type="transmembrane region" description="Helical" evidence="13">
    <location>
        <begin position="22"/>
        <end position="44"/>
    </location>
</feature>
<reference evidence="16" key="3">
    <citation type="submission" date="2025-09" db="UniProtKB">
        <authorList>
            <consortium name="Ensembl"/>
        </authorList>
    </citation>
    <scope>IDENTIFICATION</scope>
</reference>
<dbReference type="PANTHER" id="PTHR43447">
    <property type="entry name" value="ALPHA-AMYLASE"/>
    <property type="match status" value="1"/>
</dbReference>
<keyword evidence="13" id="KW-0812">Transmembrane</keyword>
<evidence type="ECO:0000256" key="12">
    <source>
        <dbReference type="RuleBase" id="RU003615"/>
    </source>
</evidence>
<dbReference type="PRINTS" id="PR00110">
    <property type="entry name" value="ALPHAAMYLASE"/>
</dbReference>
<dbReference type="InterPro" id="IPR031319">
    <property type="entry name" value="A-amylase_C"/>
</dbReference>
<keyword evidence="8" id="KW-0106">Calcium</keyword>